<dbReference type="AlphaFoldDB" id="A0A8H3FLD3"/>
<feature type="transmembrane region" description="Helical" evidence="1">
    <location>
        <begin position="20"/>
        <end position="40"/>
    </location>
</feature>
<keyword evidence="1" id="KW-1133">Transmembrane helix</keyword>
<dbReference type="Proteomes" id="UP000664534">
    <property type="component" value="Unassembled WGS sequence"/>
</dbReference>
<feature type="transmembrane region" description="Helical" evidence="1">
    <location>
        <begin position="140"/>
        <end position="161"/>
    </location>
</feature>
<organism evidence="2 3">
    <name type="scientific">Imshaugia aleurites</name>
    <dbReference type="NCBI Taxonomy" id="172621"/>
    <lineage>
        <taxon>Eukaryota</taxon>
        <taxon>Fungi</taxon>
        <taxon>Dikarya</taxon>
        <taxon>Ascomycota</taxon>
        <taxon>Pezizomycotina</taxon>
        <taxon>Lecanoromycetes</taxon>
        <taxon>OSLEUM clade</taxon>
        <taxon>Lecanoromycetidae</taxon>
        <taxon>Lecanorales</taxon>
        <taxon>Lecanorineae</taxon>
        <taxon>Parmeliaceae</taxon>
        <taxon>Imshaugia</taxon>
    </lineage>
</organism>
<evidence type="ECO:0000313" key="3">
    <source>
        <dbReference type="Proteomes" id="UP000664534"/>
    </source>
</evidence>
<keyword evidence="1" id="KW-0472">Membrane</keyword>
<comment type="caution">
    <text evidence="2">The sequence shown here is derived from an EMBL/GenBank/DDBJ whole genome shotgun (WGS) entry which is preliminary data.</text>
</comment>
<evidence type="ECO:0000256" key="1">
    <source>
        <dbReference type="SAM" id="Phobius"/>
    </source>
</evidence>
<gene>
    <name evidence="2" type="ORF">IMSHALPRED_007391</name>
</gene>
<feature type="transmembrane region" description="Helical" evidence="1">
    <location>
        <begin position="352"/>
        <end position="372"/>
    </location>
</feature>
<protein>
    <recommendedName>
        <fullName evidence="4">Acyltransferase 3 domain-containing protein</fullName>
    </recommendedName>
</protein>
<name>A0A8H3FLD3_9LECA</name>
<accession>A0A8H3FLD3</accession>
<dbReference type="OrthoDB" id="3363151at2759"/>
<keyword evidence="1" id="KW-0812">Transmembrane</keyword>
<dbReference type="EMBL" id="CAJPDT010000048">
    <property type="protein sequence ID" value="CAF9928121.1"/>
    <property type="molecule type" value="Genomic_DNA"/>
</dbReference>
<evidence type="ECO:0008006" key="4">
    <source>
        <dbReference type="Google" id="ProtNLM"/>
    </source>
</evidence>
<keyword evidence="3" id="KW-1185">Reference proteome</keyword>
<feature type="transmembrane region" description="Helical" evidence="1">
    <location>
        <begin position="262"/>
        <end position="280"/>
    </location>
</feature>
<proteinExistence type="predicted"/>
<feature type="transmembrane region" description="Helical" evidence="1">
    <location>
        <begin position="212"/>
        <end position="236"/>
    </location>
</feature>
<evidence type="ECO:0000313" key="2">
    <source>
        <dbReference type="EMBL" id="CAF9928121.1"/>
    </source>
</evidence>
<feature type="transmembrane region" description="Helical" evidence="1">
    <location>
        <begin position="181"/>
        <end position="200"/>
    </location>
</feature>
<feature type="transmembrane region" description="Helical" evidence="1">
    <location>
        <begin position="106"/>
        <end position="128"/>
    </location>
</feature>
<feature type="transmembrane region" description="Helical" evidence="1">
    <location>
        <begin position="384"/>
        <end position="404"/>
    </location>
</feature>
<reference evidence="2" key="1">
    <citation type="submission" date="2021-03" db="EMBL/GenBank/DDBJ databases">
        <authorList>
            <person name="Tagirdzhanova G."/>
        </authorList>
    </citation>
    <scope>NUCLEOTIDE SEQUENCE</scope>
</reference>
<sequence length="425" mass="49037">MRGFSSHSPSEQGYLLGLRGFLVIQSFLWVFLQTLVPVAVKDSANVSGPTYEKMLRRTLSVLFWNKSLIYSSFIFLSARTICIPYLQNPGKTAVASAVFRRGLRLWFPTAVALAVAKILSATLGTAYIDQYKQETGNVSFDVPYTLPNALAYFNSVFNLFWTNNRFFEQAGNTAFPTQTLWIVSVIYSQSYTVYLTMVIIPYTRNSWRVKAYIGFIISAWWVQSWAWYSITGLLLADAVTNMRYRESAKHGLKIWRSIRCPIWIPCILLMVAGLVMQFLWTDWRPRYENKELLAHTGLYYSGGLNTRFNANEPQARDDDYLLLLGFYLLLEWSDLLRKVFETPLLAYLGRRSLSWFFVQSLIIYTVGIKLYMNLSMQKSFSVRASRSICLVVCVATTVLGAEVFHRLVEYPSQVFARVFFDWIRE</sequence>